<dbReference type="Pfam" id="PF13439">
    <property type="entry name" value="Glyco_transf_4"/>
    <property type="match status" value="1"/>
</dbReference>
<name>A0A497ES24_9CREN</name>
<dbReference type="AlphaFoldDB" id="A0A497ES24"/>
<dbReference type="PANTHER" id="PTHR45947">
    <property type="entry name" value="SULFOQUINOVOSYL TRANSFERASE SQD2"/>
    <property type="match status" value="1"/>
</dbReference>
<sequence>MEDSDSDSSGCKAPPRGGAIRLIHVIQSDVLTGGIIRFIEIFSRMPDVNILILSDVKTISNKTLLKHLRKLPKARVLAVKLPPNLPKTLREACFALLVIFTALSSRRCIDVAYSDENLRGVLAGFALRTLAKKPWICTFQGLWEFSGLQKVLSHLTMKISSHATAIVVPSQSVKEKLLRYARKLADKVHVIESGIDPSLFKPMSLKKELDCIYVGRISWEKGIDVLLRAWSIVLKEKPDAKLGIVGDGGSQNSKLLRHLKGVYYYGWVDYEHVPQLLNKAKIFLCPSKGETFCQSLLEALACGLLAITSRLDVFKRLWNDAVVYVDLKPELWAKAILELIHDGNGNSPKVRELACHFTWDKAANKMKIVLLKCLRGVASYDLDGCGRTS</sequence>
<dbReference type="SUPFAM" id="SSF53756">
    <property type="entry name" value="UDP-Glycosyltransferase/glycogen phosphorylase"/>
    <property type="match status" value="1"/>
</dbReference>
<organism evidence="3 4">
    <name type="scientific">Thermoproteota archaeon</name>
    <dbReference type="NCBI Taxonomy" id="2056631"/>
    <lineage>
        <taxon>Archaea</taxon>
        <taxon>Thermoproteota</taxon>
    </lineage>
</organism>
<protein>
    <submittedName>
        <fullName evidence="3">Uncharacterized protein</fullName>
    </submittedName>
</protein>
<gene>
    <name evidence="3" type="ORF">DRJ31_05180</name>
</gene>
<dbReference type="Gene3D" id="3.40.50.2000">
    <property type="entry name" value="Glycogen Phosphorylase B"/>
    <property type="match status" value="2"/>
</dbReference>
<comment type="caution">
    <text evidence="3">The sequence shown here is derived from an EMBL/GenBank/DDBJ whole genome shotgun (WGS) entry which is preliminary data.</text>
</comment>
<accession>A0A497ES24</accession>
<dbReference type="CDD" id="cd03801">
    <property type="entry name" value="GT4_PimA-like"/>
    <property type="match status" value="1"/>
</dbReference>
<proteinExistence type="predicted"/>
<evidence type="ECO:0000313" key="4">
    <source>
        <dbReference type="Proteomes" id="UP000278475"/>
    </source>
</evidence>
<dbReference type="InterPro" id="IPR050194">
    <property type="entry name" value="Glycosyltransferase_grp1"/>
</dbReference>
<dbReference type="EMBL" id="QMQV01000038">
    <property type="protein sequence ID" value="RLE49378.1"/>
    <property type="molecule type" value="Genomic_DNA"/>
</dbReference>
<dbReference type="Proteomes" id="UP000278475">
    <property type="component" value="Unassembled WGS sequence"/>
</dbReference>
<evidence type="ECO:0000313" key="3">
    <source>
        <dbReference type="EMBL" id="RLE49378.1"/>
    </source>
</evidence>
<reference evidence="3 4" key="1">
    <citation type="submission" date="2018-06" db="EMBL/GenBank/DDBJ databases">
        <title>Extensive metabolic versatility and redundancy in microbially diverse, dynamic hydrothermal sediments.</title>
        <authorList>
            <person name="Dombrowski N."/>
            <person name="Teske A."/>
            <person name="Baker B.J."/>
        </authorList>
    </citation>
    <scope>NUCLEOTIDE SEQUENCE [LARGE SCALE GENOMIC DNA]</scope>
    <source>
        <strain evidence="3">B66_G16</strain>
    </source>
</reference>
<dbReference type="InterPro" id="IPR028098">
    <property type="entry name" value="Glyco_trans_4-like_N"/>
</dbReference>
<feature type="domain" description="Glycosyl transferase family 1" evidence="1">
    <location>
        <begin position="206"/>
        <end position="343"/>
    </location>
</feature>
<dbReference type="GO" id="GO:0016757">
    <property type="term" value="F:glycosyltransferase activity"/>
    <property type="evidence" value="ECO:0007669"/>
    <property type="project" value="InterPro"/>
</dbReference>
<dbReference type="Pfam" id="PF00534">
    <property type="entry name" value="Glycos_transf_1"/>
    <property type="match status" value="1"/>
</dbReference>
<dbReference type="InterPro" id="IPR001296">
    <property type="entry name" value="Glyco_trans_1"/>
</dbReference>
<feature type="domain" description="Glycosyltransferase subfamily 4-like N-terminal" evidence="2">
    <location>
        <begin position="75"/>
        <end position="198"/>
    </location>
</feature>
<evidence type="ECO:0000259" key="1">
    <source>
        <dbReference type="Pfam" id="PF00534"/>
    </source>
</evidence>
<evidence type="ECO:0000259" key="2">
    <source>
        <dbReference type="Pfam" id="PF13439"/>
    </source>
</evidence>
<dbReference type="PANTHER" id="PTHR45947:SF3">
    <property type="entry name" value="SULFOQUINOVOSYL TRANSFERASE SQD2"/>
    <property type="match status" value="1"/>
</dbReference>